<proteinExistence type="inferred from homology"/>
<comment type="similarity">
    <text evidence="2">Belongs to the drug/metabolite transporter (DMT) superfamily. 10 TMS drug/metabolite exporter (DME) (TC 2.A.7.3) family.</text>
</comment>
<evidence type="ECO:0000313" key="8">
    <source>
        <dbReference type="EMBL" id="BAQ45124.1"/>
    </source>
</evidence>
<feature type="transmembrane region" description="Helical" evidence="6">
    <location>
        <begin position="185"/>
        <end position="204"/>
    </location>
</feature>
<evidence type="ECO:0000256" key="6">
    <source>
        <dbReference type="SAM" id="Phobius"/>
    </source>
</evidence>
<sequence length="308" mass="32723">MALRLSVKPLPDLVAVVLWMAGALLSFSTTAIAVRELAPALGLFDILAARAAAGVAIVGAVALLRRRPLPARRMPLHLARNLVHWGGNYAWSYGVTLLPLAVVFALEFTTPAWVTLLAVLILRERLTASRLAAVSLGFLGVLVVLRPGLAALQPASLVVLLSAVMFALTAVATKALTRTESVLSILFWMNLIQLPLNLVAGRLFPGLPAHAFEGRHALALAAVCLAGLTSHWCLTSAYRRGDAILVMPLDFLRIPLIAVLGWQLYGETLDPWLFVGAGLIVGGIVWNLAAEARRQAPAPVAEEAAKGA</sequence>
<evidence type="ECO:0000259" key="7">
    <source>
        <dbReference type="Pfam" id="PF00892"/>
    </source>
</evidence>
<feature type="transmembrane region" description="Helical" evidence="6">
    <location>
        <begin position="271"/>
        <end position="289"/>
    </location>
</feature>
<gene>
    <name evidence="8" type="ORF">Maq22A_c09120</name>
</gene>
<feature type="transmembrane region" description="Helical" evidence="6">
    <location>
        <begin position="131"/>
        <end position="149"/>
    </location>
</feature>
<feature type="transmembrane region" description="Helical" evidence="6">
    <location>
        <begin position="155"/>
        <end position="173"/>
    </location>
</feature>
<protein>
    <submittedName>
        <fullName evidence="8">Permease</fullName>
    </submittedName>
</protein>
<dbReference type="PANTHER" id="PTHR22911">
    <property type="entry name" value="ACYL-MALONYL CONDENSING ENZYME-RELATED"/>
    <property type="match status" value="1"/>
</dbReference>
<dbReference type="Gene3D" id="1.10.3730.20">
    <property type="match status" value="1"/>
</dbReference>
<keyword evidence="5 6" id="KW-0472">Membrane</keyword>
<evidence type="ECO:0000256" key="5">
    <source>
        <dbReference type="ARBA" id="ARBA00023136"/>
    </source>
</evidence>
<evidence type="ECO:0000256" key="4">
    <source>
        <dbReference type="ARBA" id="ARBA00022989"/>
    </source>
</evidence>
<dbReference type="PATRIC" id="fig|270351.10.peg.1746"/>
<dbReference type="InterPro" id="IPR000620">
    <property type="entry name" value="EamA_dom"/>
</dbReference>
<dbReference type="SUPFAM" id="SSF103481">
    <property type="entry name" value="Multidrug resistance efflux transporter EmrE"/>
    <property type="match status" value="2"/>
</dbReference>
<feature type="transmembrane region" description="Helical" evidence="6">
    <location>
        <begin position="246"/>
        <end position="265"/>
    </location>
</feature>
<feature type="transmembrane region" description="Helical" evidence="6">
    <location>
        <begin position="100"/>
        <end position="122"/>
    </location>
</feature>
<keyword evidence="3 6" id="KW-0812">Transmembrane</keyword>
<reference evidence="9" key="2">
    <citation type="submission" date="2015-01" db="EMBL/GenBank/DDBJ databases">
        <title>Complete genome sequence of Methylobacterium aquaticum strain 22A.</title>
        <authorList>
            <person name="Tani A."/>
            <person name="Ogura Y."/>
            <person name="Hayashi T."/>
        </authorList>
    </citation>
    <scope>NUCLEOTIDE SEQUENCE [LARGE SCALE GENOMIC DNA]</scope>
    <source>
        <strain evidence="9">MA-22A</strain>
    </source>
</reference>
<dbReference type="STRING" id="270351.Maq22A_c09120"/>
<feature type="transmembrane region" description="Helical" evidence="6">
    <location>
        <begin position="43"/>
        <end position="64"/>
    </location>
</feature>
<name>A0A0C6FJ30_9HYPH</name>
<dbReference type="AlphaFoldDB" id="A0A0C6FJ30"/>
<evidence type="ECO:0000256" key="2">
    <source>
        <dbReference type="ARBA" id="ARBA00009853"/>
    </source>
</evidence>
<dbReference type="GO" id="GO:0016020">
    <property type="term" value="C:membrane"/>
    <property type="evidence" value="ECO:0007669"/>
    <property type="project" value="UniProtKB-SubCell"/>
</dbReference>
<dbReference type="EMBL" id="AP014704">
    <property type="protein sequence ID" value="BAQ45124.1"/>
    <property type="molecule type" value="Genomic_DNA"/>
</dbReference>
<dbReference type="Proteomes" id="UP000061432">
    <property type="component" value="Chromosome"/>
</dbReference>
<feature type="domain" description="EamA" evidence="7">
    <location>
        <begin position="156"/>
        <end position="287"/>
    </location>
</feature>
<feature type="domain" description="EamA" evidence="7">
    <location>
        <begin position="17"/>
        <end position="145"/>
    </location>
</feature>
<dbReference type="KEGG" id="maqu:Maq22A_c09120"/>
<dbReference type="InterPro" id="IPR037185">
    <property type="entry name" value="EmrE-like"/>
</dbReference>
<evidence type="ECO:0000313" key="9">
    <source>
        <dbReference type="Proteomes" id="UP000061432"/>
    </source>
</evidence>
<reference evidence="8 9" key="1">
    <citation type="journal article" date="2015" name="Genome Announc.">
        <title>Complete Genome Sequence of Methylobacterium aquaticum Strain 22A, Isolated from Racomitrium japonicum Moss.</title>
        <authorList>
            <person name="Tani A."/>
            <person name="Ogura Y."/>
            <person name="Hayashi T."/>
            <person name="Kimbara K."/>
        </authorList>
    </citation>
    <scope>NUCLEOTIDE SEQUENCE [LARGE SCALE GENOMIC DNA]</scope>
    <source>
        <strain evidence="8 9">MA-22A</strain>
    </source>
</reference>
<evidence type="ECO:0000256" key="3">
    <source>
        <dbReference type="ARBA" id="ARBA00022692"/>
    </source>
</evidence>
<organism evidence="8 9">
    <name type="scientific">Methylobacterium aquaticum</name>
    <dbReference type="NCBI Taxonomy" id="270351"/>
    <lineage>
        <taxon>Bacteria</taxon>
        <taxon>Pseudomonadati</taxon>
        <taxon>Pseudomonadota</taxon>
        <taxon>Alphaproteobacteria</taxon>
        <taxon>Hyphomicrobiales</taxon>
        <taxon>Methylobacteriaceae</taxon>
        <taxon>Methylobacterium</taxon>
    </lineage>
</organism>
<accession>A0A0C6FJ30</accession>
<dbReference type="PANTHER" id="PTHR22911:SF6">
    <property type="entry name" value="SOLUTE CARRIER FAMILY 35 MEMBER G1"/>
    <property type="match status" value="1"/>
</dbReference>
<comment type="subcellular location">
    <subcellularLocation>
        <location evidence="1">Membrane</location>
        <topology evidence="1">Multi-pass membrane protein</topology>
    </subcellularLocation>
</comment>
<keyword evidence="4 6" id="KW-1133">Transmembrane helix</keyword>
<evidence type="ECO:0000256" key="1">
    <source>
        <dbReference type="ARBA" id="ARBA00004141"/>
    </source>
</evidence>
<dbReference type="Pfam" id="PF00892">
    <property type="entry name" value="EamA"/>
    <property type="match status" value="2"/>
</dbReference>
<feature type="transmembrane region" description="Helical" evidence="6">
    <location>
        <begin position="216"/>
        <end position="234"/>
    </location>
</feature>